<gene>
    <name evidence="2" type="ORF">SAMN05421739_103282</name>
</gene>
<dbReference type="OrthoDB" id="850906at2"/>
<keyword evidence="1" id="KW-0812">Transmembrane</keyword>
<feature type="transmembrane region" description="Helical" evidence="1">
    <location>
        <begin position="51"/>
        <end position="75"/>
    </location>
</feature>
<protein>
    <submittedName>
        <fullName evidence="2">Uncharacterized protein</fullName>
    </submittedName>
</protein>
<name>A0A1I2TYX9_9BACT</name>
<keyword evidence="3" id="KW-1185">Reference proteome</keyword>
<accession>A0A1I2TYX9</accession>
<proteinExistence type="predicted"/>
<organism evidence="2 3">
    <name type="scientific">Pontibacter chinhatensis</name>
    <dbReference type="NCBI Taxonomy" id="1436961"/>
    <lineage>
        <taxon>Bacteria</taxon>
        <taxon>Pseudomonadati</taxon>
        <taxon>Bacteroidota</taxon>
        <taxon>Cytophagia</taxon>
        <taxon>Cytophagales</taxon>
        <taxon>Hymenobacteraceae</taxon>
        <taxon>Pontibacter</taxon>
    </lineage>
</organism>
<sequence>MFEILESLLIALLAVAVLFPVIRYALRRLSPAVNLERLTADEEKYMQKQELKLMIAYFFFACVFSVFFSGALALVSSIIHASGEHLHVLTPNFRAFFAPGLLLGLTLALIPLYLIQSSLLGQDYELYRKYITQVEGQKSFQTYKLLFAMMLVVSVVVNWYAMRWHVNIDTDRIEITNLLQENRTYNMKEISSIHYLGAEGEYLIAFRDGSQLNTSYLKQVQFELIALLSERSGHRVVR</sequence>
<dbReference type="Proteomes" id="UP000198724">
    <property type="component" value="Unassembled WGS sequence"/>
</dbReference>
<keyword evidence="1" id="KW-1133">Transmembrane helix</keyword>
<dbReference type="AlphaFoldDB" id="A0A1I2TYX9"/>
<keyword evidence="1" id="KW-0472">Membrane</keyword>
<dbReference type="RefSeq" id="WP_092100912.1">
    <property type="nucleotide sequence ID" value="NZ_FOOT01000003.1"/>
</dbReference>
<evidence type="ECO:0000256" key="1">
    <source>
        <dbReference type="SAM" id="Phobius"/>
    </source>
</evidence>
<feature type="transmembrane region" description="Helical" evidence="1">
    <location>
        <begin position="145"/>
        <end position="162"/>
    </location>
</feature>
<evidence type="ECO:0000313" key="3">
    <source>
        <dbReference type="Proteomes" id="UP000198724"/>
    </source>
</evidence>
<reference evidence="3" key="1">
    <citation type="submission" date="2016-10" db="EMBL/GenBank/DDBJ databases">
        <authorList>
            <person name="Varghese N."/>
            <person name="Submissions S."/>
        </authorList>
    </citation>
    <scope>NUCLEOTIDE SEQUENCE [LARGE SCALE GENOMIC DNA]</scope>
    <source>
        <strain evidence="3">LP51</strain>
    </source>
</reference>
<evidence type="ECO:0000313" key="2">
    <source>
        <dbReference type="EMBL" id="SFG68567.1"/>
    </source>
</evidence>
<feature type="transmembrane region" description="Helical" evidence="1">
    <location>
        <begin position="96"/>
        <end position="115"/>
    </location>
</feature>
<dbReference type="EMBL" id="FOOT01000003">
    <property type="protein sequence ID" value="SFG68567.1"/>
    <property type="molecule type" value="Genomic_DNA"/>
</dbReference>